<reference evidence="2 3" key="1">
    <citation type="submission" date="2020-08" db="EMBL/GenBank/DDBJ databases">
        <title>Genomic Encyclopedia of Type Strains, Phase IV (KMG-IV): sequencing the most valuable type-strain genomes for metagenomic binning, comparative biology and taxonomic classification.</title>
        <authorList>
            <person name="Goeker M."/>
        </authorList>
    </citation>
    <scope>NUCLEOTIDE SEQUENCE [LARGE SCALE GENOMIC DNA]</scope>
    <source>
        <strain evidence="2 3">DSM 40141</strain>
    </source>
</reference>
<dbReference type="Proteomes" id="UP000540423">
    <property type="component" value="Unassembled WGS sequence"/>
</dbReference>
<evidence type="ECO:0000256" key="1">
    <source>
        <dbReference type="SAM" id="MobiDB-lite"/>
    </source>
</evidence>
<keyword evidence="3" id="KW-1185">Reference proteome</keyword>
<evidence type="ECO:0000313" key="2">
    <source>
        <dbReference type="EMBL" id="MBB6439424.1"/>
    </source>
</evidence>
<organism evidence="2 3">
    <name type="scientific">Streptomyces candidus</name>
    <dbReference type="NCBI Taxonomy" id="67283"/>
    <lineage>
        <taxon>Bacteria</taxon>
        <taxon>Bacillati</taxon>
        <taxon>Actinomycetota</taxon>
        <taxon>Actinomycetes</taxon>
        <taxon>Kitasatosporales</taxon>
        <taxon>Streptomycetaceae</taxon>
        <taxon>Streptomyces</taxon>
    </lineage>
</organism>
<dbReference type="AlphaFoldDB" id="A0A7X0LTH1"/>
<proteinExistence type="predicted"/>
<accession>A0A7X0LTH1</accession>
<dbReference type="EMBL" id="JACHEM010000021">
    <property type="protein sequence ID" value="MBB6439424.1"/>
    <property type="molecule type" value="Genomic_DNA"/>
</dbReference>
<comment type="caution">
    <text evidence="2">The sequence shown here is derived from an EMBL/GenBank/DDBJ whole genome shotgun (WGS) entry which is preliminary data.</text>
</comment>
<gene>
    <name evidence="2" type="ORF">HNQ79_005936</name>
</gene>
<sequence>MTMRRPRKTPAPTARDTRPARETPEEQPRVLAARLYELHREAGKGEPYLERWPGDAELFGVLTFAQQYANQLKGEAHRKAAVLRMQLAEWLRLAADPFQLSAIDDARAGGTSWKEMALVLRYLNRLGEPNPGSAMNLRKRLYVAVKGRPGDRRQPQVAHLIDRRAMEARIAEAQFIAAGEARYAELDAAARALLKHYEAGEIHADPDDDGFWWEQLTEAVDDRRSASERANLLVYVRGVVRETRAYSKRSGKPPAATEQAGSILEAAARLLDLDADS</sequence>
<evidence type="ECO:0000313" key="3">
    <source>
        <dbReference type="Proteomes" id="UP000540423"/>
    </source>
</evidence>
<feature type="compositionally biased region" description="Basic and acidic residues" evidence="1">
    <location>
        <begin position="15"/>
        <end position="28"/>
    </location>
</feature>
<protein>
    <submittedName>
        <fullName evidence="2">Uncharacterized protein</fullName>
    </submittedName>
</protein>
<name>A0A7X0LTH1_9ACTN</name>
<dbReference type="RefSeq" id="WP_229923728.1">
    <property type="nucleotide sequence ID" value="NZ_BNBN01000015.1"/>
</dbReference>
<feature type="region of interest" description="Disordered" evidence="1">
    <location>
        <begin position="1"/>
        <end position="28"/>
    </location>
</feature>